<name>A0A1Y5IH61_OSTTA</name>
<feature type="transmembrane region" description="Helical" evidence="4">
    <location>
        <begin position="502"/>
        <end position="520"/>
    </location>
</feature>
<feature type="repeat" description="ANK" evidence="3">
    <location>
        <begin position="44"/>
        <end position="77"/>
    </location>
</feature>
<dbReference type="InterPro" id="IPR002110">
    <property type="entry name" value="Ankyrin_rpt"/>
</dbReference>
<keyword evidence="4" id="KW-0472">Membrane</keyword>
<evidence type="ECO:0000256" key="1">
    <source>
        <dbReference type="ARBA" id="ARBA00022737"/>
    </source>
</evidence>
<reference evidence="5" key="1">
    <citation type="submission" date="2017-04" db="EMBL/GenBank/DDBJ databases">
        <title>Population genomics of picophytoplankton unveils novel chromosome hypervariability.</title>
        <authorList>
            <consortium name="DOE Joint Genome Institute"/>
            <person name="Blanc-Mathieu R."/>
            <person name="Krasovec M."/>
            <person name="Hebrard M."/>
            <person name="Yau S."/>
            <person name="Desgranges E."/>
            <person name="Martin J."/>
            <person name="Schackwitz W."/>
            <person name="Kuo A."/>
            <person name="Salin G."/>
            <person name="Donnadieu C."/>
            <person name="Desdevises Y."/>
            <person name="Sanchez-Ferandin S."/>
            <person name="Moreau H."/>
            <person name="Rivals E."/>
            <person name="Grigoriev I.V."/>
            <person name="Grimsley N."/>
            <person name="Eyre-Walker A."/>
            <person name="Piganeau G."/>
        </authorList>
    </citation>
    <scope>NUCLEOTIDE SEQUENCE [LARGE SCALE GENOMIC DNA]</scope>
    <source>
        <strain evidence="5">RCC 1115</strain>
    </source>
</reference>
<dbReference type="PANTHER" id="PTHR24198">
    <property type="entry name" value="ANKYRIN REPEAT AND PROTEIN KINASE DOMAIN-CONTAINING PROTEIN"/>
    <property type="match status" value="1"/>
</dbReference>
<dbReference type="PRINTS" id="PR01415">
    <property type="entry name" value="ANKYRIN"/>
</dbReference>
<dbReference type="InterPro" id="IPR036770">
    <property type="entry name" value="Ankyrin_rpt-contain_sf"/>
</dbReference>
<evidence type="ECO:0000256" key="3">
    <source>
        <dbReference type="PROSITE-ProRule" id="PRU00023"/>
    </source>
</evidence>
<dbReference type="Proteomes" id="UP000195557">
    <property type="component" value="Unassembled WGS sequence"/>
</dbReference>
<dbReference type="eggNOG" id="KOG0504">
    <property type="taxonomic scope" value="Eukaryota"/>
</dbReference>
<dbReference type="PROSITE" id="PS50297">
    <property type="entry name" value="ANK_REP_REGION"/>
    <property type="match status" value="3"/>
</dbReference>
<keyword evidence="4" id="KW-0812">Transmembrane</keyword>
<feature type="repeat" description="ANK" evidence="3">
    <location>
        <begin position="112"/>
        <end position="144"/>
    </location>
</feature>
<keyword evidence="4" id="KW-1133">Transmembrane helix</keyword>
<dbReference type="PANTHER" id="PTHR24198:SF165">
    <property type="entry name" value="ANKYRIN REPEAT-CONTAINING PROTEIN-RELATED"/>
    <property type="match status" value="1"/>
</dbReference>
<sequence>MPPSAEARRKALDDFFESAREDDVETLDAVLGNDSVKVDDRDRHGHAATHHAAALGSERALKSLIMRKGADADAEDDDGRTALHHAAANGRDACVRCLIDECEAWIDVCDGRDETPLIAACRQGDATTVETLLARGAETNARNVDGCDAFVEAVCVRGDVEIGKLLIKAGVDPKRARVRCGAGGANVSRSALNVACALGRYGAVKFLIDECGLEASGSDCADIDYMTPLMSAAMMGEGDVVEYLLLSGAAATAHLTSEDGLTAADMLPDNSELHEVKRKLQNAAAKAMQSPRARSFIAAPRDDVPRKWSTGKNGGGSRADPLEVRMRSWIQAGVDKYEGVPRNVRETLEKHAVLTKEIELRSFLLGLIEDDQFQEDMQDPSVRGAVDDVINDFHNVTKYRDNARIMHVLTKFRHVQRFCKDRGEKITFDDILAPDEAKLERHRERLSELKAAAGVLWDDALLALKIFTTGEDMEALAKSSFPVMSTWKRTKLLFSDMLESQGVHAFVSLSIFAIALYYYWALGGFRRKQWENIAVT</sequence>
<accession>A0A1Y5IH61</accession>
<dbReference type="SUPFAM" id="SSF48403">
    <property type="entry name" value="Ankyrin repeat"/>
    <property type="match status" value="1"/>
</dbReference>
<organism evidence="5">
    <name type="scientific">Ostreococcus tauri</name>
    <name type="common">Marine green alga</name>
    <dbReference type="NCBI Taxonomy" id="70448"/>
    <lineage>
        <taxon>Eukaryota</taxon>
        <taxon>Viridiplantae</taxon>
        <taxon>Chlorophyta</taxon>
        <taxon>Mamiellophyceae</taxon>
        <taxon>Mamiellales</taxon>
        <taxon>Bathycoccaceae</taxon>
        <taxon>Ostreococcus</taxon>
    </lineage>
</organism>
<dbReference type="Gene3D" id="1.25.40.20">
    <property type="entry name" value="Ankyrin repeat-containing domain"/>
    <property type="match status" value="2"/>
</dbReference>
<proteinExistence type="predicted"/>
<dbReference type="AlphaFoldDB" id="A0A1Y5IH61"/>
<protein>
    <submittedName>
        <fullName evidence="5">Ankyrin repeat-containing domain protein</fullName>
    </submittedName>
</protein>
<evidence type="ECO:0000256" key="2">
    <source>
        <dbReference type="ARBA" id="ARBA00023043"/>
    </source>
</evidence>
<evidence type="ECO:0000313" key="5">
    <source>
        <dbReference type="EMBL" id="OUS47987.1"/>
    </source>
</evidence>
<dbReference type="EMBL" id="KZ155776">
    <property type="protein sequence ID" value="OUS47987.1"/>
    <property type="molecule type" value="Genomic_DNA"/>
</dbReference>
<keyword evidence="1" id="KW-0677">Repeat</keyword>
<dbReference type="PROSITE" id="PS50088">
    <property type="entry name" value="ANK_REPEAT"/>
    <property type="match status" value="4"/>
</dbReference>
<feature type="repeat" description="ANK" evidence="3">
    <location>
        <begin position="78"/>
        <end position="100"/>
    </location>
</feature>
<feature type="repeat" description="ANK" evidence="3">
    <location>
        <begin position="224"/>
        <end position="249"/>
    </location>
</feature>
<keyword evidence="2 3" id="KW-0040">ANK repeat</keyword>
<dbReference type="SMART" id="SM00248">
    <property type="entry name" value="ANK"/>
    <property type="match status" value="6"/>
</dbReference>
<evidence type="ECO:0000256" key="4">
    <source>
        <dbReference type="SAM" id="Phobius"/>
    </source>
</evidence>
<dbReference type="Pfam" id="PF12796">
    <property type="entry name" value="Ank_2"/>
    <property type="match status" value="2"/>
</dbReference>
<gene>
    <name evidence="5" type="ORF">BE221DRAFT_204108</name>
</gene>